<feature type="region of interest" description="Disordered" evidence="6">
    <location>
        <begin position="496"/>
        <end position="528"/>
    </location>
</feature>
<keyword evidence="9" id="KW-1185">Reference proteome</keyword>
<feature type="region of interest" description="Disordered" evidence="6">
    <location>
        <begin position="1"/>
        <end position="45"/>
    </location>
</feature>
<feature type="compositionally biased region" description="Polar residues" evidence="6">
    <location>
        <begin position="113"/>
        <end position="123"/>
    </location>
</feature>
<protein>
    <submittedName>
        <fullName evidence="8">PHD-finger domain-containing protein</fullName>
    </submittedName>
</protein>
<accession>A0ABR4PYA1</accession>
<feature type="compositionally biased region" description="Polar residues" evidence="6">
    <location>
        <begin position="36"/>
        <end position="45"/>
    </location>
</feature>
<organism evidence="8 9">
    <name type="scientific">Phlyctema vagabunda</name>
    <dbReference type="NCBI Taxonomy" id="108571"/>
    <lineage>
        <taxon>Eukaryota</taxon>
        <taxon>Fungi</taxon>
        <taxon>Dikarya</taxon>
        <taxon>Ascomycota</taxon>
        <taxon>Pezizomycotina</taxon>
        <taxon>Leotiomycetes</taxon>
        <taxon>Helotiales</taxon>
        <taxon>Dermateaceae</taxon>
        <taxon>Phlyctema</taxon>
    </lineage>
</organism>
<dbReference type="PANTHER" id="PTHR46462">
    <property type="entry name" value="UPSET, ISOFORM A"/>
    <property type="match status" value="1"/>
</dbReference>
<keyword evidence="4" id="KW-0156">Chromatin regulator</keyword>
<dbReference type="SUPFAM" id="SSF57903">
    <property type="entry name" value="FYVE/PHD zinc finger"/>
    <property type="match status" value="1"/>
</dbReference>
<feature type="compositionally biased region" description="Polar residues" evidence="6">
    <location>
        <begin position="147"/>
        <end position="162"/>
    </location>
</feature>
<evidence type="ECO:0000256" key="6">
    <source>
        <dbReference type="SAM" id="MobiDB-lite"/>
    </source>
</evidence>
<reference evidence="8 9" key="1">
    <citation type="submission" date="2024-06" db="EMBL/GenBank/DDBJ databases">
        <title>Complete genome of Phlyctema vagabunda strain 19-DSS-EL-015.</title>
        <authorList>
            <person name="Fiorenzani C."/>
        </authorList>
    </citation>
    <scope>NUCLEOTIDE SEQUENCE [LARGE SCALE GENOMIC DNA]</scope>
    <source>
        <strain evidence="8 9">19-DSS-EL-015</strain>
    </source>
</reference>
<evidence type="ECO:0000256" key="2">
    <source>
        <dbReference type="ARBA" id="ARBA00022771"/>
    </source>
</evidence>
<proteinExistence type="predicted"/>
<dbReference type="InterPro" id="IPR001965">
    <property type="entry name" value="Znf_PHD"/>
</dbReference>
<feature type="compositionally biased region" description="Low complexity" evidence="6">
    <location>
        <begin position="564"/>
        <end position="584"/>
    </location>
</feature>
<feature type="region of interest" description="Disordered" evidence="6">
    <location>
        <begin position="367"/>
        <end position="477"/>
    </location>
</feature>
<dbReference type="Proteomes" id="UP001629113">
    <property type="component" value="Unassembled WGS sequence"/>
</dbReference>
<evidence type="ECO:0000256" key="3">
    <source>
        <dbReference type="ARBA" id="ARBA00022833"/>
    </source>
</evidence>
<feature type="region of interest" description="Disordered" evidence="6">
    <location>
        <begin position="102"/>
        <end position="179"/>
    </location>
</feature>
<dbReference type="InterPro" id="IPR019786">
    <property type="entry name" value="Zinc_finger_PHD-type_CS"/>
</dbReference>
<feature type="domain" description="PHD-type" evidence="7">
    <location>
        <begin position="665"/>
        <end position="713"/>
    </location>
</feature>
<dbReference type="SMART" id="SM00249">
    <property type="entry name" value="PHD"/>
    <property type="match status" value="1"/>
</dbReference>
<evidence type="ECO:0000256" key="4">
    <source>
        <dbReference type="ARBA" id="ARBA00022853"/>
    </source>
</evidence>
<keyword evidence="3" id="KW-0862">Zinc</keyword>
<comment type="caution">
    <text evidence="8">The sequence shown here is derived from an EMBL/GenBank/DDBJ whole genome shotgun (WGS) entry which is preliminary data.</text>
</comment>
<dbReference type="Gene3D" id="3.30.40.10">
    <property type="entry name" value="Zinc/RING finger domain, C3HC4 (zinc finger)"/>
    <property type="match status" value="1"/>
</dbReference>
<evidence type="ECO:0000313" key="8">
    <source>
        <dbReference type="EMBL" id="KAL3428354.1"/>
    </source>
</evidence>
<dbReference type="PANTHER" id="PTHR46462:SF3">
    <property type="entry name" value="UPSET, ISOFORM A"/>
    <property type="match status" value="1"/>
</dbReference>
<dbReference type="InterPro" id="IPR011011">
    <property type="entry name" value="Znf_FYVE_PHD"/>
</dbReference>
<feature type="compositionally biased region" description="Basic and acidic residues" evidence="6">
    <location>
        <begin position="371"/>
        <end position="389"/>
    </location>
</feature>
<dbReference type="InterPro" id="IPR019787">
    <property type="entry name" value="Znf_PHD-finger"/>
</dbReference>
<keyword evidence="2 5" id="KW-0863">Zinc-finger</keyword>
<evidence type="ECO:0000313" key="9">
    <source>
        <dbReference type="Proteomes" id="UP001629113"/>
    </source>
</evidence>
<gene>
    <name evidence="8" type="ORF">PVAG01_01863</name>
</gene>
<evidence type="ECO:0000259" key="7">
    <source>
        <dbReference type="PROSITE" id="PS50016"/>
    </source>
</evidence>
<dbReference type="PROSITE" id="PS50016">
    <property type="entry name" value="ZF_PHD_2"/>
    <property type="match status" value="1"/>
</dbReference>
<keyword evidence="1" id="KW-0479">Metal-binding</keyword>
<dbReference type="EMBL" id="JBFCZG010000001">
    <property type="protein sequence ID" value="KAL3428354.1"/>
    <property type="molecule type" value="Genomic_DNA"/>
</dbReference>
<feature type="region of interest" description="Disordered" evidence="6">
    <location>
        <begin position="635"/>
        <end position="657"/>
    </location>
</feature>
<evidence type="ECO:0000256" key="1">
    <source>
        <dbReference type="ARBA" id="ARBA00022723"/>
    </source>
</evidence>
<name>A0ABR4PYA1_9HELO</name>
<dbReference type="PROSITE" id="PS01359">
    <property type="entry name" value="ZF_PHD_1"/>
    <property type="match status" value="1"/>
</dbReference>
<feature type="region of interest" description="Disordered" evidence="6">
    <location>
        <begin position="551"/>
        <end position="584"/>
    </location>
</feature>
<evidence type="ECO:0000256" key="5">
    <source>
        <dbReference type="PROSITE-ProRule" id="PRU00146"/>
    </source>
</evidence>
<dbReference type="Pfam" id="PF20826">
    <property type="entry name" value="PHD_5"/>
    <property type="match status" value="1"/>
</dbReference>
<dbReference type="InterPro" id="IPR013083">
    <property type="entry name" value="Znf_RING/FYVE/PHD"/>
</dbReference>
<sequence>MSWDPVYSFGTPNAQPPTPTKTPVIAAFPSPAFHTPKNNQSSFDTRTGWTPTFAEEYSVFNATPGRLTVHHSFSETPRPAVESRRLASTGDLAEQIASHVHHISSGPPPAVDPSNQLLSSTGVDESRSLFDDTTTVTPQKPKKNLDQAYSGQTATPPHSASKGSRKLAPKLSTKKMHYDSQDGPFSQNGTADQPNFMQYPQTSSDMFGYPLSAPATAPVFGAKPFWDNDTSMSGLGMEFAPENQLYNTSTHRSASSFDWGRSNQIFQENINIPPSQEAQQPVKRQRALAPKAPALITSQSGSHAPFHASLTATSIDSFVATSLGGVDPGLLFSRPSSSTTNASQNTGIEDVILPLTRPSTSQVMLEPYQHQLRESRRDQEELRRARSTHENGSFRFDKARGTASSPVRGSARPVLQRSISDSKGKRIQARRHVLSSSGLSRTDDRPSSRAGRSSPAKQSRFTNLVSIPESPDHRPRTEVKFTIDANGKARTETVLVSNEPKRRKHGPFAVNGESWASSSYDSSSDDEPIIITSQNNSFALPSQRNVSILSRIEGSNSIPDGRRSSASGSSYNRSDSSRDQSSLLDCHDSEAETVMDDDDDGSGDATRELRKVMESRKQQLEPRNTRHHRYALDARGSAHHTGYGSSATSPTDFGGATPCSTRGGPTRCVCNKADSDGFMIQCESCDNWLHGQCIGIDQRSLPPVYICAFCANTPNNLRGTRRTSRGTSNLIASPLAHKSLRSFR</sequence>
<feature type="compositionally biased region" description="Basic residues" evidence="6">
    <location>
        <begin position="163"/>
        <end position="175"/>
    </location>
</feature>